<dbReference type="InterPro" id="IPR003758">
    <property type="entry name" value="LpxK"/>
</dbReference>
<gene>
    <name evidence="13 14" type="primary">lpxK</name>
    <name evidence="14" type="ORF">EP073_00315</name>
</gene>
<dbReference type="PANTHER" id="PTHR42724:SF1">
    <property type="entry name" value="TETRAACYLDISACCHARIDE 4'-KINASE, MITOCHONDRIAL-RELATED"/>
    <property type="match status" value="1"/>
</dbReference>
<dbReference type="GO" id="GO:0009029">
    <property type="term" value="F:lipid-A 4'-kinase activity"/>
    <property type="evidence" value="ECO:0007669"/>
    <property type="project" value="UniProtKB-UniRule"/>
</dbReference>
<evidence type="ECO:0000256" key="7">
    <source>
        <dbReference type="ARBA" id="ARBA00022679"/>
    </source>
</evidence>
<evidence type="ECO:0000256" key="6">
    <source>
        <dbReference type="ARBA" id="ARBA00022556"/>
    </source>
</evidence>
<comment type="pathway">
    <text evidence="2 13">Glycolipid biosynthesis; lipid IV(A) biosynthesis; lipid IV(A) from (3R)-3-hydroxytetradecanoyl-[acyl-carrier-protein] and UDP-N-acetyl-alpha-D-glucosamine: step 6/6.</text>
</comment>
<dbReference type="KEGG" id="gtl:EP073_00315"/>
<evidence type="ECO:0000256" key="5">
    <source>
        <dbReference type="ARBA" id="ARBA00022516"/>
    </source>
</evidence>
<dbReference type="OrthoDB" id="9766423at2"/>
<evidence type="ECO:0000256" key="8">
    <source>
        <dbReference type="ARBA" id="ARBA00022741"/>
    </source>
</evidence>
<dbReference type="InterPro" id="IPR027417">
    <property type="entry name" value="P-loop_NTPase"/>
</dbReference>
<keyword evidence="7 13" id="KW-0808">Transferase</keyword>
<reference evidence="14 15" key="1">
    <citation type="submission" date="2019-01" db="EMBL/GenBank/DDBJ databases">
        <title>Geovibrio thiophilus DSM 11263, complete genome.</title>
        <authorList>
            <person name="Spring S."/>
            <person name="Bunk B."/>
            <person name="Sproer C."/>
        </authorList>
    </citation>
    <scope>NUCLEOTIDE SEQUENCE [LARGE SCALE GENOMIC DNA]</scope>
    <source>
        <strain evidence="14 15">DSM 11263</strain>
    </source>
</reference>
<dbReference type="NCBIfam" id="TIGR00682">
    <property type="entry name" value="lpxK"/>
    <property type="match status" value="1"/>
</dbReference>
<evidence type="ECO:0000256" key="11">
    <source>
        <dbReference type="ARBA" id="ARBA00023098"/>
    </source>
</evidence>
<evidence type="ECO:0000256" key="13">
    <source>
        <dbReference type="HAMAP-Rule" id="MF_00409"/>
    </source>
</evidence>
<dbReference type="SUPFAM" id="SSF52540">
    <property type="entry name" value="P-loop containing nucleoside triphosphate hydrolases"/>
    <property type="match status" value="1"/>
</dbReference>
<dbReference type="GO" id="GO:0009244">
    <property type="term" value="P:lipopolysaccharide core region biosynthetic process"/>
    <property type="evidence" value="ECO:0007669"/>
    <property type="project" value="TreeGrafter"/>
</dbReference>
<evidence type="ECO:0000256" key="1">
    <source>
        <dbReference type="ARBA" id="ARBA00002274"/>
    </source>
</evidence>
<evidence type="ECO:0000313" key="14">
    <source>
        <dbReference type="EMBL" id="QAR31897.1"/>
    </source>
</evidence>
<sequence>MTPKVISVGNISLGGTGKTPFTIRLTNYFLSQGKKVCVLSRGYKGKIGLETNVISDGENILMKPPLAADEPYMIAENCKGAIVITGKERADSAAYAMEHFRPDLFILDDGFQHKRMHRDLDILLLDHRKPISTGLPFPFGYLREFPKGIRRADIIVFTRADNTEVPSNVVPLVKDRPVFFSNIEFKGIRTADGRLLSAEDMQGKRCLGFAGIAGGGRFLAFLYENGINIVKNRQFPDHMHYCRKTLDKLEDISEHYKLDMIITTQKDFVKIPEDRRHKYAYAEIDIALNDGEGFFREIAKRID</sequence>
<dbReference type="UniPathway" id="UPA00359">
    <property type="reaction ID" value="UER00482"/>
</dbReference>
<dbReference type="EC" id="2.7.1.130" evidence="3 13"/>
<dbReference type="GO" id="GO:0005886">
    <property type="term" value="C:plasma membrane"/>
    <property type="evidence" value="ECO:0007669"/>
    <property type="project" value="TreeGrafter"/>
</dbReference>
<dbReference type="Pfam" id="PF02606">
    <property type="entry name" value="LpxK"/>
    <property type="match status" value="1"/>
</dbReference>
<proteinExistence type="inferred from homology"/>
<keyword evidence="15" id="KW-1185">Reference proteome</keyword>
<keyword evidence="10 13" id="KW-0067">ATP-binding</keyword>
<accession>A0A3R5XVW9</accession>
<dbReference type="Proteomes" id="UP000287502">
    <property type="component" value="Chromosome"/>
</dbReference>
<evidence type="ECO:0000256" key="3">
    <source>
        <dbReference type="ARBA" id="ARBA00012071"/>
    </source>
</evidence>
<name>A0A3R5XVW9_9BACT</name>
<keyword evidence="6 13" id="KW-0441">Lipid A biosynthesis</keyword>
<dbReference type="AlphaFoldDB" id="A0A3R5XVW9"/>
<comment type="function">
    <text evidence="1 13">Transfers the gamma-phosphate of ATP to the 4'-position of a tetraacyldisaccharide 1-phosphate intermediate (termed DS-1-P) to form tetraacyldisaccharide 1,4'-bis-phosphate (lipid IVA).</text>
</comment>
<keyword evidence="8 13" id="KW-0547">Nucleotide-binding</keyword>
<protein>
    <recommendedName>
        <fullName evidence="4 13">Tetraacyldisaccharide 4'-kinase</fullName>
        <ecNumber evidence="3 13">2.7.1.130</ecNumber>
    </recommendedName>
    <alternativeName>
        <fullName evidence="12 13">Lipid A 4'-kinase</fullName>
    </alternativeName>
</protein>
<organism evidence="14 15">
    <name type="scientific">Geovibrio thiophilus</name>
    <dbReference type="NCBI Taxonomy" id="139438"/>
    <lineage>
        <taxon>Bacteria</taxon>
        <taxon>Pseudomonadati</taxon>
        <taxon>Deferribacterota</taxon>
        <taxon>Deferribacteres</taxon>
        <taxon>Deferribacterales</taxon>
        <taxon>Geovibrionaceae</taxon>
        <taxon>Geovibrio</taxon>
    </lineage>
</organism>
<evidence type="ECO:0000313" key="15">
    <source>
        <dbReference type="Proteomes" id="UP000287502"/>
    </source>
</evidence>
<evidence type="ECO:0000256" key="4">
    <source>
        <dbReference type="ARBA" id="ARBA00016436"/>
    </source>
</evidence>
<evidence type="ECO:0000256" key="9">
    <source>
        <dbReference type="ARBA" id="ARBA00022777"/>
    </source>
</evidence>
<dbReference type="EMBL" id="CP035108">
    <property type="protein sequence ID" value="QAR31897.1"/>
    <property type="molecule type" value="Genomic_DNA"/>
</dbReference>
<keyword evidence="11 13" id="KW-0443">Lipid metabolism</keyword>
<comment type="similarity">
    <text evidence="13">Belongs to the LpxK family.</text>
</comment>
<comment type="catalytic activity">
    <reaction evidence="13">
        <text>a lipid A disaccharide + ATP = a lipid IVA + ADP + H(+)</text>
        <dbReference type="Rhea" id="RHEA:67840"/>
        <dbReference type="ChEBI" id="CHEBI:15378"/>
        <dbReference type="ChEBI" id="CHEBI:30616"/>
        <dbReference type="ChEBI" id="CHEBI:176343"/>
        <dbReference type="ChEBI" id="CHEBI:176425"/>
        <dbReference type="ChEBI" id="CHEBI:456216"/>
        <dbReference type="EC" id="2.7.1.130"/>
    </reaction>
</comment>
<dbReference type="HAMAP" id="MF_00409">
    <property type="entry name" value="LpxK"/>
    <property type="match status" value="1"/>
</dbReference>
<keyword evidence="5 13" id="KW-0444">Lipid biosynthesis</keyword>
<dbReference type="GO" id="GO:0009245">
    <property type="term" value="P:lipid A biosynthetic process"/>
    <property type="evidence" value="ECO:0007669"/>
    <property type="project" value="UniProtKB-UniRule"/>
</dbReference>
<evidence type="ECO:0000256" key="10">
    <source>
        <dbReference type="ARBA" id="ARBA00022840"/>
    </source>
</evidence>
<dbReference type="PANTHER" id="PTHR42724">
    <property type="entry name" value="TETRAACYLDISACCHARIDE 4'-KINASE"/>
    <property type="match status" value="1"/>
</dbReference>
<dbReference type="RefSeq" id="WP_128465184.1">
    <property type="nucleotide sequence ID" value="NZ_CP035108.1"/>
</dbReference>
<evidence type="ECO:0000256" key="2">
    <source>
        <dbReference type="ARBA" id="ARBA00004870"/>
    </source>
</evidence>
<keyword evidence="9 13" id="KW-0418">Kinase</keyword>
<evidence type="ECO:0000256" key="12">
    <source>
        <dbReference type="ARBA" id="ARBA00029757"/>
    </source>
</evidence>
<dbReference type="GO" id="GO:0005524">
    <property type="term" value="F:ATP binding"/>
    <property type="evidence" value="ECO:0007669"/>
    <property type="project" value="UniProtKB-UniRule"/>
</dbReference>
<feature type="binding site" evidence="13">
    <location>
        <begin position="12"/>
        <end position="19"/>
    </location>
    <ligand>
        <name>ATP</name>
        <dbReference type="ChEBI" id="CHEBI:30616"/>
    </ligand>
</feature>